<dbReference type="InterPro" id="IPR016187">
    <property type="entry name" value="CTDL_fold"/>
</dbReference>
<dbReference type="CDD" id="cd03602">
    <property type="entry name" value="CLECT_1"/>
    <property type="match status" value="1"/>
</dbReference>
<dbReference type="PANTHER" id="PTHR45784:SF3">
    <property type="entry name" value="C-TYPE LECTIN DOMAIN FAMILY 4 MEMBER K-LIKE-RELATED"/>
    <property type="match status" value="1"/>
</dbReference>
<name>A0A673FTJ4_9TELE</name>
<dbReference type="InterPro" id="IPR001304">
    <property type="entry name" value="C-type_lectin-like"/>
</dbReference>
<evidence type="ECO:0000313" key="2">
    <source>
        <dbReference type="Ensembl" id="ENSSRHP00000002757.1"/>
    </source>
</evidence>
<dbReference type="Gene3D" id="3.10.100.10">
    <property type="entry name" value="Mannose-Binding Protein A, subunit A"/>
    <property type="match status" value="1"/>
</dbReference>
<dbReference type="Proteomes" id="UP000472270">
    <property type="component" value="Unassembled WGS sequence"/>
</dbReference>
<dbReference type="InterPro" id="IPR016186">
    <property type="entry name" value="C-type_lectin-like/link_sf"/>
</dbReference>
<sequence>MCLFSAVVSSSAGAPQMSFSFKGSSKEFVPVQEQKNWTEAQKYCRQYHTDLASVRNESENEQIQKIINQNLTSHNQAWIGLHRLWVWSDNSTSTFTHWETNRPDTRDVNRDDCALIDHQGIWTDEDCLKPHYFVCYDGE</sequence>
<dbReference type="Pfam" id="PF00059">
    <property type="entry name" value="Lectin_C"/>
    <property type="match status" value="1"/>
</dbReference>
<organism evidence="2 3">
    <name type="scientific">Sinocyclocheilus rhinocerous</name>
    <dbReference type="NCBI Taxonomy" id="307959"/>
    <lineage>
        <taxon>Eukaryota</taxon>
        <taxon>Metazoa</taxon>
        <taxon>Chordata</taxon>
        <taxon>Craniata</taxon>
        <taxon>Vertebrata</taxon>
        <taxon>Euteleostomi</taxon>
        <taxon>Actinopterygii</taxon>
        <taxon>Neopterygii</taxon>
        <taxon>Teleostei</taxon>
        <taxon>Ostariophysi</taxon>
        <taxon>Cypriniformes</taxon>
        <taxon>Cyprinidae</taxon>
        <taxon>Cyprininae</taxon>
        <taxon>Sinocyclocheilus</taxon>
    </lineage>
</organism>
<feature type="domain" description="C-type lectin" evidence="1">
    <location>
        <begin position="21"/>
        <end position="136"/>
    </location>
</feature>
<evidence type="ECO:0000313" key="3">
    <source>
        <dbReference type="Proteomes" id="UP000472270"/>
    </source>
</evidence>
<keyword evidence="3" id="KW-1185">Reference proteome</keyword>
<reference evidence="2" key="2">
    <citation type="submission" date="2025-09" db="UniProtKB">
        <authorList>
            <consortium name="Ensembl"/>
        </authorList>
    </citation>
    <scope>IDENTIFICATION</scope>
</reference>
<proteinExistence type="predicted"/>
<protein>
    <recommendedName>
        <fullName evidence="1">C-type lectin domain-containing protein</fullName>
    </recommendedName>
</protein>
<dbReference type="PANTHER" id="PTHR45784">
    <property type="entry name" value="C-TYPE LECTIN DOMAIN FAMILY 20 MEMBER A-RELATED"/>
    <property type="match status" value="1"/>
</dbReference>
<reference evidence="2" key="1">
    <citation type="submission" date="2025-08" db="UniProtKB">
        <authorList>
            <consortium name="Ensembl"/>
        </authorList>
    </citation>
    <scope>IDENTIFICATION</scope>
</reference>
<dbReference type="SUPFAM" id="SSF56436">
    <property type="entry name" value="C-type lectin-like"/>
    <property type="match status" value="1"/>
</dbReference>
<dbReference type="Ensembl" id="ENSSRHT00000002864.1">
    <property type="protein sequence ID" value="ENSSRHP00000002757.1"/>
    <property type="gene ID" value="ENSSRHG00000001929.1"/>
</dbReference>
<accession>A0A673FTJ4</accession>
<evidence type="ECO:0000259" key="1">
    <source>
        <dbReference type="PROSITE" id="PS50041"/>
    </source>
</evidence>
<dbReference type="SMART" id="SM00034">
    <property type="entry name" value="CLECT"/>
    <property type="match status" value="1"/>
</dbReference>
<dbReference type="PROSITE" id="PS50041">
    <property type="entry name" value="C_TYPE_LECTIN_2"/>
    <property type="match status" value="1"/>
</dbReference>
<dbReference type="AlphaFoldDB" id="A0A673FTJ4"/>